<feature type="compositionally biased region" description="Low complexity" evidence="1">
    <location>
        <begin position="407"/>
        <end position="422"/>
    </location>
</feature>
<keyword evidence="4" id="KW-1185">Reference proteome</keyword>
<dbReference type="SMART" id="SM00324">
    <property type="entry name" value="RhoGAP"/>
    <property type="match status" value="1"/>
</dbReference>
<dbReference type="InterPro" id="IPR000198">
    <property type="entry name" value="RhoGAP_dom"/>
</dbReference>
<dbReference type="OrthoDB" id="2426777at2759"/>
<dbReference type="AlphaFoldDB" id="A0A9P3H3G2"/>
<reference evidence="3" key="1">
    <citation type="submission" date="2021-11" db="EMBL/GenBank/DDBJ databases">
        <authorList>
            <person name="Herlambang A."/>
            <person name="Guo Y."/>
            <person name="Takashima Y."/>
            <person name="Nishizawa T."/>
        </authorList>
    </citation>
    <scope>NUCLEOTIDE SEQUENCE</scope>
    <source>
        <strain evidence="3">E1425</strain>
    </source>
</reference>
<feature type="compositionally biased region" description="Basic and acidic residues" evidence="1">
    <location>
        <begin position="425"/>
        <end position="440"/>
    </location>
</feature>
<dbReference type="Gene3D" id="1.10.555.10">
    <property type="entry name" value="Rho GTPase activation protein"/>
    <property type="match status" value="1"/>
</dbReference>
<name>A0A9P3H3G2_9FUNG</name>
<accession>A0A9P3H3G2</accession>
<evidence type="ECO:0000259" key="2">
    <source>
        <dbReference type="PROSITE" id="PS50238"/>
    </source>
</evidence>
<dbReference type="EMBL" id="BQFW01000002">
    <property type="protein sequence ID" value="GJJ69028.1"/>
    <property type="molecule type" value="Genomic_DNA"/>
</dbReference>
<feature type="compositionally biased region" description="Polar residues" evidence="1">
    <location>
        <begin position="386"/>
        <end position="406"/>
    </location>
</feature>
<feature type="compositionally biased region" description="Basic and acidic residues" evidence="1">
    <location>
        <begin position="472"/>
        <end position="481"/>
    </location>
</feature>
<protein>
    <recommendedName>
        <fullName evidence="2">Rho-GAP domain-containing protein</fullName>
    </recommendedName>
</protein>
<sequence>MFRLVNKRLAVNRELESMKQDFNQCSLPIEFVYRIVVACVDEIMERGLNRPFILKNPYSPSVVAAILTLLADPERRDLFSLKCTRIDTVAGVMLAVLKNLREAIVPIEIQEELTSAHGGFSNVSGASTPNSSTQGSNKINTVTSLLNHSSFPAVNRALLMELLNLSLAILNRSSFNRVKPDMLASILGPHIFATQHATILQHTPHQAYSFGWGVSLVNDIKRCSKMFYVLLGGYRREVLGSEEWEYEQSFNSAVPSGFGINSPGPASTSRGQVNKWLGSTGSIHGSGMYGSNYDPDEERQYFGQNQQQKLFQSVPQLRIYTENMDSPAGGLPSNYNGMSRFGMVRNVSTTLTESIRAAAAQEARQLNLHRRNSGSKGPAALEHLRGTQQHHQQNSSYVRGSNGSWASRQQQQVRHPQSQFHQKQYGHEQPHYQSHEPTVEERQQELFQFRFKSRSMNSSPRQSPEAQDSNDELSRKKEEKRLSIEQMIRECRGTGLNFCARDADGVET</sequence>
<organism evidence="3 4">
    <name type="scientific">Entomortierella parvispora</name>
    <dbReference type="NCBI Taxonomy" id="205924"/>
    <lineage>
        <taxon>Eukaryota</taxon>
        <taxon>Fungi</taxon>
        <taxon>Fungi incertae sedis</taxon>
        <taxon>Mucoromycota</taxon>
        <taxon>Mortierellomycotina</taxon>
        <taxon>Mortierellomycetes</taxon>
        <taxon>Mortierellales</taxon>
        <taxon>Mortierellaceae</taxon>
        <taxon>Entomortierella</taxon>
    </lineage>
</organism>
<evidence type="ECO:0000313" key="4">
    <source>
        <dbReference type="Proteomes" id="UP000827284"/>
    </source>
</evidence>
<feature type="compositionally biased region" description="Polar residues" evidence="1">
    <location>
        <begin position="454"/>
        <end position="467"/>
    </location>
</feature>
<proteinExistence type="predicted"/>
<comment type="caution">
    <text evidence="3">The sequence shown here is derived from an EMBL/GenBank/DDBJ whole genome shotgun (WGS) entry which is preliminary data.</text>
</comment>
<dbReference type="GO" id="GO:0007165">
    <property type="term" value="P:signal transduction"/>
    <property type="evidence" value="ECO:0007669"/>
    <property type="project" value="InterPro"/>
</dbReference>
<reference evidence="3" key="2">
    <citation type="journal article" date="2022" name="Microbiol. Resour. Announc.">
        <title>Whole-Genome Sequence of Entomortierella parvispora E1425, a Mucoromycotan Fungus Associated with Burkholderiaceae-Related Endosymbiotic Bacteria.</title>
        <authorList>
            <person name="Herlambang A."/>
            <person name="Guo Y."/>
            <person name="Takashima Y."/>
            <person name="Narisawa K."/>
            <person name="Ohta H."/>
            <person name="Nishizawa T."/>
        </authorList>
    </citation>
    <scope>NUCLEOTIDE SEQUENCE</scope>
    <source>
        <strain evidence="3">E1425</strain>
    </source>
</reference>
<dbReference type="SUPFAM" id="SSF48350">
    <property type="entry name" value="GTPase activation domain, GAP"/>
    <property type="match status" value="1"/>
</dbReference>
<evidence type="ECO:0000256" key="1">
    <source>
        <dbReference type="SAM" id="MobiDB-lite"/>
    </source>
</evidence>
<dbReference type="Proteomes" id="UP000827284">
    <property type="component" value="Unassembled WGS sequence"/>
</dbReference>
<feature type="region of interest" description="Disordered" evidence="1">
    <location>
        <begin position="453"/>
        <end position="481"/>
    </location>
</feature>
<feature type="region of interest" description="Disordered" evidence="1">
    <location>
        <begin position="384"/>
        <end position="440"/>
    </location>
</feature>
<dbReference type="PROSITE" id="PS50238">
    <property type="entry name" value="RHOGAP"/>
    <property type="match status" value="1"/>
</dbReference>
<dbReference type="InterPro" id="IPR008936">
    <property type="entry name" value="Rho_GTPase_activation_prot"/>
</dbReference>
<evidence type="ECO:0000313" key="3">
    <source>
        <dbReference type="EMBL" id="GJJ69028.1"/>
    </source>
</evidence>
<gene>
    <name evidence="3" type="ORF">EMPS_01374</name>
</gene>
<dbReference type="Pfam" id="PF00620">
    <property type="entry name" value="RhoGAP"/>
    <property type="match status" value="1"/>
</dbReference>
<feature type="domain" description="Rho-GAP" evidence="2">
    <location>
        <begin position="13"/>
        <end position="238"/>
    </location>
</feature>